<sequence length="327" mass="35189">MARPDPPAMQNTRSARPVVGVVYNPRSHRNRGQDLEISARENVHFAQPGRHEDIRPMLADFAARGVEYLIINGGDGTVRDVLTCGMAVFGDDWPALAVLPKGKTNALNVDLGAPQGWNLADAVAAYASGRRVLRRPVLVTPLSGGAGPLAGFILGAAGFTLGIRTGQDAHKLGAFDSMAVALSAVWGVMQALFGSDGNIWRRGSEMEILIGQDRVPLAHSGDGYDGRRSVMLASTLEKFPVGLKLFGQHREGLKLVAMDRPRRRVLASLPKILFVGPGENTAARGFHQVATESFDFAIEDDFILDGEAFPGGRYRVESGPELRFVVP</sequence>
<evidence type="ECO:0000313" key="3">
    <source>
        <dbReference type="Proteomes" id="UP001206067"/>
    </source>
</evidence>
<dbReference type="SUPFAM" id="SSF111331">
    <property type="entry name" value="NAD kinase/diacylglycerol kinase-like"/>
    <property type="match status" value="1"/>
</dbReference>
<comment type="caution">
    <text evidence="2">The sequence shown here is derived from an EMBL/GenBank/DDBJ whole genome shotgun (WGS) entry which is preliminary data.</text>
</comment>
<organism evidence="2 3">
    <name type="scientific">Parerythrobacter lacustris</name>
    <dbReference type="NCBI Taxonomy" id="2969984"/>
    <lineage>
        <taxon>Bacteria</taxon>
        <taxon>Pseudomonadati</taxon>
        <taxon>Pseudomonadota</taxon>
        <taxon>Alphaproteobacteria</taxon>
        <taxon>Sphingomonadales</taxon>
        <taxon>Erythrobacteraceae</taxon>
        <taxon>Parerythrobacter</taxon>
    </lineage>
</organism>
<feature type="domain" description="DAGKc" evidence="1">
    <location>
        <begin position="14"/>
        <end position="142"/>
    </location>
</feature>
<evidence type="ECO:0000313" key="2">
    <source>
        <dbReference type="EMBL" id="MCR2832365.1"/>
    </source>
</evidence>
<gene>
    <name evidence="2" type="ORF">NSO95_00280</name>
</gene>
<dbReference type="EMBL" id="JANKHH010000001">
    <property type="protein sequence ID" value="MCR2832365.1"/>
    <property type="molecule type" value="Genomic_DNA"/>
</dbReference>
<dbReference type="Gene3D" id="3.40.50.10330">
    <property type="entry name" value="Probable inorganic polyphosphate/atp-NAD kinase, domain 1"/>
    <property type="match status" value="1"/>
</dbReference>
<name>A0ABT1XNY9_9SPHN</name>
<protein>
    <recommendedName>
        <fullName evidence="1">DAGKc domain-containing protein</fullName>
    </recommendedName>
</protein>
<reference evidence="2 3" key="1">
    <citation type="submission" date="2022-08" db="EMBL/GenBank/DDBJ databases">
        <title>Polyphasic taxonomy analysis of Qipengyuania sp.RS5-5.</title>
        <authorList>
            <person name="Xamxidin M."/>
            <person name="Wu M."/>
        </authorList>
    </citation>
    <scope>NUCLEOTIDE SEQUENCE [LARGE SCALE GENOMIC DNA]</scope>
    <source>
        <strain evidence="2 3">RS5-5</strain>
    </source>
</reference>
<dbReference type="InterPro" id="IPR016064">
    <property type="entry name" value="NAD/diacylglycerol_kinase_sf"/>
</dbReference>
<keyword evidence="3" id="KW-1185">Reference proteome</keyword>
<dbReference type="RefSeq" id="WP_257594128.1">
    <property type="nucleotide sequence ID" value="NZ_JANKHH010000001.1"/>
</dbReference>
<dbReference type="Proteomes" id="UP001206067">
    <property type="component" value="Unassembled WGS sequence"/>
</dbReference>
<dbReference type="Pfam" id="PF00781">
    <property type="entry name" value="DAGK_cat"/>
    <property type="match status" value="1"/>
</dbReference>
<dbReference type="InterPro" id="IPR017438">
    <property type="entry name" value="ATP-NAD_kinase_N"/>
</dbReference>
<proteinExistence type="predicted"/>
<evidence type="ECO:0000259" key="1">
    <source>
        <dbReference type="PROSITE" id="PS50146"/>
    </source>
</evidence>
<dbReference type="PROSITE" id="PS50146">
    <property type="entry name" value="DAGK"/>
    <property type="match status" value="1"/>
</dbReference>
<accession>A0ABT1XNY9</accession>
<dbReference type="InterPro" id="IPR001206">
    <property type="entry name" value="Diacylglycerol_kinase_cat_dom"/>
</dbReference>